<dbReference type="RefSeq" id="WP_074877404.1">
    <property type="nucleotide sequence ID" value="NZ_FNTF01000002.1"/>
</dbReference>
<feature type="domain" description="Spore coat protein U/FanG" evidence="1">
    <location>
        <begin position="170"/>
        <end position="235"/>
    </location>
</feature>
<dbReference type="SUPFAM" id="SSF49401">
    <property type="entry name" value="Bacterial adhesins"/>
    <property type="match status" value="1"/>
</dbReference>
<dbReference type="Gene3D" id="2.60.40.1090">
    <property type="entry name" value="Fimbrial-type adhesion domain"/>
    <property type="match status" value="1"/>
</dbReference>
<keyword evidence="2" id="KW-0946">Virion</keyword>
<accession>A0A1H5E6V9</accession>
<sequence>MHDLTMGKFTWIRKFQCCFFIVFFSLVSQYALSADPKLSLTCSNTEKTLSLKEVIPLSPFQTRFAGTCKVNSIIAVGGYYTQAQYGQSNTGRDLTVVAAATGYDVPYESAPANTTCFEPGNCDGYLAVGDTFSYDFIISGTTRTTPGLYFGGVTLYGIDTAFAGKVVIGAVNVAYTVVQPTCSISSASHLALGFGALTSNDFASSQQVAEISLSCTKATQVNVTLVPTQNAVTGSPGVSATTLSGLSMAATWVDSRTAVVFNTPRSLAMSAGTNLIQLGFRPQLNAGSSPVGEFSSQYTLNIVYP</sequence>
<organism evidence="2 3">
    <name type="scientific">Pseudomonas frederiksbergensis</name>
    <dbReference type="NCBI Taxonomy" id="104087"/>
    <lineage>
        <taxon>Bacteria</taxon>
        <taxon>Pseudomonadati</taxon>
        <taxon>Pseudomonadota</taxon>
        <taxon>Gammaproteobacteria</taxon>
        <taxon>Pseudomonadales</taxon>
        <taxon>Pseudomonadaceae</taxon>
        <taxon>Pseudomonas</taxon>
    </lineage>
</organism>
<dbReference type="GO" id="GO:0007155">
    <property type="term" value="P:cell adhesion"/>
    <property type="evidence" value="ECO:0007669"/>
    <property type="project" value="InterPro"/>
</dbReference>
<dbReference type="AlphaFoldDB" id="A0A1H5E6V9"/>
<protein>
    <submittedName>
        <fullName evidence="2">Spore Coat Protein U domain-containing protein</fullName>
    </submittedName>
</protein>
<dbReference type="InterPro" id="IPR007893">
    <property type="entry name" value="Spore_coat_U/FanG"/>
</dbReference>
<dbReference type="Pfam" id="PF05229">
    <property type="entry name" value="SCPU"/>
    <property type="match status" value="1"/>
</dbReference>
<proteinExistence type="predicted"/>
<name>A0A1H5E6V9_9PSED</name>
<dbReference type="InterPro" id="IPR008966">
    <property type="entry name" value="Adhesion_dom_sf"/>
</dbReference>
<evidence type="ECO:0000259" key="1">
    <source>
        <dbReference type="Pfam" id="PF05229"/>
    </source>
</evidence>
<dbReference type="InterPro" id="IPR036937">
    <property type="entry name" value="Adhesion_dom_fimbrial_sf"/>
</dbReference>
<evidence type="ECO:0000313" key="2">
    <source>
        <dbReference type="EMBL" id="SED86841.1"/>
    </source>
</evidence>
<keyword evidence="2" id="KW-0167">Capsid protein</keyword>
<gene>
    <name evidence="2" type="ORF">SAMN04490185_4387</name>
</gene>
<reference evidence="2 3" key="1">
    <citation type="submission" date="2016-10" db="EMBL/GenBank/DDBJ databases">
        <authorList>
            <person name="de Groot N.N."/>
        </authorList>
    </citation>
    <scope>NUCLEOTIDE SEQUENCE [LARGE SCALE GENOMIC DNA]</scope>
    <source>
        <strain evidence="2 3">BS3655</strain>
    </source>
</reference>
<dbReference type="EMBL" id="FNTF01000002">
    <property type="protein sequence ID" value="SED86841.1"/>
    <property type="molecule type" value="Genomic_DNA"/>
</dbReference>
<dbReference type="GO" id="GO:0009289">
    <property type="term" value="C:pilus"/>
    <property type="evidence" value="ECO:0007669"/>
    <property type="project" value="InterPro"/>
</dbReference>
<evidence type="ECO:0000313" key="3">
    <source>
        <dbReference type="Proteomes" id="UP000183114"/>
    </source>
</evidence>
<dbReference type="Proteomes" id="UP000183114">
    <property type="component" value="Unassembled WGS sequence"/>
</dbReference>